<name>A0A940XWL8_9ACTN</name>
<accession>A0A940XWL8</accession>
<proteinExistence type="predicted"/>
<comment type="caution">
    <text evidence="1">The sequence shown here is derived from an EMBL/GenBank/DDBJ whole genome shotgun (WGS) entry which is preliminary data.</text>
</comment>
<evidence type="ECO:0000313" key="2">
    <source>
        <dbReference type="Proteomes" id="UP000677413"/>
    </source>
</evidence>
<dbReference type="RefSeq" id="WP_210886263.1">
    <property type="nucleotide sequence ID" value="NZ_JAGPYQ010000001.1"/>
</dbReference>
<dbReference type="AlphaFoldDB" id="A0A940XWL8"/>
<evidence type="ECO:0000313" key="1">
    <source>
        <dbReference type="EMBL" id="MBQ0851461.1"/>
    </source>
</evidence>
<keyword evidence="2" id="KW-1185">Reference proteome</keyword>
<reference evidence="1 2" key="1">
    <citation type="submission" date="2021-04" db="EMBL/GenBank/DDBJ databases">
        <authorList>
            <person name="Tang X."/>
            <person name="Zhou X."/>
            <person name="Chen X."/>
            <person name="Cernava T."/>
            <person name="Zhang C."/>
        </authorList>
    </citation>
    <scope>NUCLEOTIDE SEQUENCE [LARGE SCALE GENOMIC DNA]</scope>
    <source>
        <strain evidence="1 2">BH-SS-21</strain>
    </source>
</reference>
<protein>
    <submittedName>
        <fullName evidence="1">Uncharacterized protein</fullName>
    </submittedName>
</protein>
<organism evidence="1 2">
    <name type="scientific">Streptomyces liliiviolaceus</name>
    <dbReference type="NCBI Taxonomy" id="2823109"/>
    <lineage>
        <taxon>Bacteria</taxon>
        <taxon>Bacillati</taxon>
        <taxon>Actinomycetota</taxon>
        <taxon>Actinomycetes</taxon>
        <taxon>Kitasatosporales</taxon>
        <taxon>Streptomycetaceae</taxon>
        <taxon>Streptomyces</taxon>
    </lineage>
</organism>
<dbReference type="EMBL" id="JAGPYQ010000001">
    <property type="protein sequence ID" value="MBQ0851461.1"/>
    <property type="molecule type" value="Genomic_DNA"/>
</dbReference>
<dbReference type="Proteomes" id="UP000677413">
    <property type="component" value="Unassembled WGS sequence"/>
</dbReference>
<gene>
    <name evidence="1" type="ORF">J8N05_25165</name>
</gene>
<sequence length="239" mass="25252">MEQSGTSTRLAGAVQGLTSELVSALRSGGPFRLTGSVPDVGTPEAADGLTLAALRVVGADAALPSVLHRTPSAPDDLVMFGRAVRAYPPPPNASPTSVWSHWAMERTLLRLDASPGSLDGVPGRDAELDARWLDDASWQSLTHQLAVLAPLAVPGEDCAVTRVARGRPVDVARGFVRAVRRRDWLQAAGAGRWLVLLDDVPDTLGLEAGLEFVAQMGCDDPRVALQVEAARLMRAGVRV</sequence>